<gene>
    <name evidence="1" type="ORF">BDA96_02G219200</name>
</gene>
<dbReference type="Proteomes" id="UP000807115">
    <property type="component" value="Chromosome 2"/>
</dbReference>
<reference evidence="1" key="1">
    <citation type="journal article" date="2019" name="BMC Genomics">
        <title>A new reference genome for Sorghum bicolor reveals high levels of sequence similarity between sweet and grain genotypes: implications for the genetics of sugar metabolism.</title>
        <authorList>
            <person name="Cooper E.A."/>
            <person name="Brenton Z.W."/>
            <person name="Flinn B.S."/>
            <person name="Jenkins J."/>
            <person name="Shu S."/>
            <person name="Flowers D."/>
            <person name="Luo F."/>
            <person name="Wang Y."/>
            <person name="Xia P."/>
            <person name="Barry K."/>
            <person name="Daum C."/>
            <person name="Lipzen A."/>
            <person name="Yoshinaga Y."/>
            <person name="Schmutz J."/>
            <person name="Saski C."/>
            <person name="Vermerris W."/>
            <person name="Kresovich S."/>
        </authorList>
    </citation>
    <scope>NUCLEOTIDE SEQUENCE</scope>
</reference>
<accession>A0A921RRJ0</accession>
<protein>
    <submittedName>
        <fullName evidence="1">Uncharacterized protein</fullName>
    </submittedName>
</protein>
<dbReference type="EMBL" id="CM027681">
    <property type="protein sequence ID" value="KAG0543787.1"/>
    <property type="molecule type" value="Genomic_DNA"/>
</dbReference>
<name>A0A921RRJ0_SORBI</name>
<dbReference type="AlphaFoldDB" id="A0A921RRJ0"/>
<comment type="caution">
    <text evidence="1">The sequence shown here is derived from an EMBL/GenBank/DDBJ whole genome shotgun (WGS) entry which is preliminary data.</text>
</comment>
<evidence type="ECO:0000313" key="1">
    <source>
        <dbReference type="EMBL" id="KAG0543787.1"/>
    </source>
</evidence>
<sequence length="41" mass="4678">MNNNYLHRVLSDLSWGIKDQLALHLATYQTSSDEVSIGHLH</sequence>
<proteinExistence type="predicted"/>
<reference evidence="1" key="2">
    <citation type="submission" date="2020-10" db="EMBL/GenBank/DDBJ databases">
        <authorList>
            <person name="Cooper E.A."/>
            <person name="Brenton Z.W."/>
            <person name="Flinn B.S."/>
            <person name="Jenkins J."/>
            <person name="Shu S."/>
            <person name="Flowers D."/>
            <person name="Luo F."/>
            <person name="Wang Y."/>
            <person name="Xia P."/>
            <person name="Barry K."/>
            <person name="Daum C."/>
            <person name="Lipzen A."/>
            <person name="Yoshinaga Y."/>
            <person name="Schmutz J."/>
            <person name="Saski C."/>
            <person name="Vermerris W."/>
            <person name="Kresovich S."/>
        </authorList>
    </citation>
    <scope>NUCLEOTIDE SEQUENCE</scope>
</reference>
<organism evidence="1 2">
    <name type="scientific">Sorghum bicolor</name>
    <name type="common">Sorghum</name>
    <name type="synonym">Sorghum vulgare</name>
    <dbReference type="NCBI Taxonomy" id="4558"/>
    <lineage>
        <taxon>Eukaryota</taxon>
        <taxon>Viridiplantae</taxon>
        <taxon>Streptophyta</taxon>
        <taxon>Embryophyta</taxon>
        <taxon>Tracheophyta</taxon>
        <taxon>Spermatophyta</taxon>
        <taxon>Magnoliopsida</taxon>
        <taxon>Liliopsida</taxon>
        <taxon>Poales</taxon>
        <taxon>Poaceae</taxon>
        <taxon>PACMAD clade</taxon>
        <taxon>Panicoideae</taxon>
        <taxon>Andropogonodae</taxon>
        <taxon>Andropogoneae</taxon>
        <taxon>Sorghinae</taxon>
        <taxon>Sorghum</taxon>
    </lineage>
</organism>
<evidence type="ECO:0000313" key="2">
    <source>
        <dbReference type="Proteomes" id="UP000807115"/>
    </source>
</evidence>